<gene>
    <name evidence="3" type="ORF">BC936DRAFT_137883</name>
</gene>
<dbReference type="Proteomes" id="UP000268093">
    <property type="component" value="Unassembled WGS sequence"/>
</dbReference>
<organism evidence="3 4">
    <name type="scientific">Jimgerdemannia flammicorona</name>
    <dbReference type="NCBI Taxonomy" id="994334"/>
    <lineage>
        <taxon>Eukaryota</taxon>
        <taxon>Fungi</taxon>
        <taxon>Fungi incertae sedis</taxon>
        <taxon>Mucoromycota</taxon>
        <taxon>Mucoromycotina</taxon>
        <taxon>Endogonomycetes</taxon>
        <taxon>Endogonales</taxon>
        <taxon>Endogonaceae</taxon>
        <taxon>Jimgerdemannia</taxon>
    </lineage>
</organism>
<comment type="caution">
    <text evidence="3">The sequence shown here is derived from an EMBL/GenBank/DDBJ whole genome shotgun (WGS) entry which is preliminary data.</text>
</comment>
<dbReference type="InterPro" id="IPR025952">
    <property type="entry name" value="R3H-assoc_dom"/>
</dbReference>
<reference evidence="3 4" key="1">
    <citation type="journal article" date="2018" name="New Phytol.">
        <title>Phylogenomics of Endogonaceae and evolution of mycorrhizas within Mucoromycota.</title>
        <authorList>
            <person name="Chang Y."/>
            <person name="Desiro A."/>
            <person name="Na H."/>
            <person name="Sandor L."/>
            <person name="Lipzen A."/>
            <person name="Clum A."/>
            <person name="Barry K."/>
            <person name="Grigoriev I.V."/>
            <person name="Martin F.M."/>
            <person name="Stajich J.E."/>
            <person name="Smith M.E."/>
            <person name="Bonito G."/>
            <person name="Spatafora J.W."/>
        </authorList>
    </citation>
    <scope>NUCLEOTIDE SEQUENCE [LARGE SCALE GENOMIC DNA]</scope>
    <source>
        <strain evidence="3 4">GMNB39</strain>
    </source>
</reference>
<name>A0A433CWH0_9FUNG</name>
<evidence type="ECO:0000256" key="1">
    <source>
        <dbReference type="SAM" id="MobiDB-lite"/>
    </source>
</evidence>
<dbReference type="EMBL" id="RBNI01012099">
    <property type="protein sequence ID" value="RUP42926.1"/>
    <property type="molecule type" value="Genomic_DNA"/>
</dbReference>
<protein>
    <recommendedName>
        <fullName evidence="2">R3H-associated N-terminal domain-containing protein</fullName>
    </recommendedName>
</protein>
<dbReference type="Pfam" id="PF13902">
    <property type="entry name" value="R3H-assoc"/>
    <property type="match status" value="1"/>
</dbReference>
<accession>A0A433CWH0</accession>
<evidence type="ECO:0000259" key="2">
    <source>
        <dbReference type="Pfam" id="PF13902"/>
    </source>
</evidence>
<proteinExistence type="predicted"/>
<evidence type="ECO:0000313" key="4">
    <source>
        <dbReference type="Proteomes" id="UP000268093"/>
    </source>
</evidence>
<sequence length="436" mass="49959">MELYIIMNRAGRRFNLTQCRPTELLCWRSHSELEVQGRHKETRLKMLRYCSSIVTAPPAAVTSSSPCPLVSLKPLARHFPRHIRTYLPNPRTLLTMAIEPVLHHNPNHQPTAHHRQHHHGEPTRDMVGLSVRPHLTQQQLDEEKASAKKKLTLKKKLQRDSLARRNTLLVGKEGSRRRNRWNNSKHGDCWLDALVGLSVVDNFVDHPHAVLRSEDLPAPGYHLDAPKFHWSYDTALAHLAVSDLDQILHADSRTHVPRHPSQSEPHVRIRRSVRQELKRSHVPEGTVRRFEAELVEFLERYGDEEAGWVVVEGCEDKSVSEGSDVFVVKEKGGEERSAEEGALYLVWEIVSVSVRRCFGSSFRVCFIRLMNCFVSPIRSTSGKTTEEGRRLTYVSHPRHRSQMSDSEDSDVDVVSSTSVGFPPRLPERSFFDYLFL</sequence>
<dbReference type="OrthoDB" id="10256743at2759"/>
<dbReference type="AlphaFoldDB" id="A0A433CWH0"/>
<feature type="region of interest" description="Disordered" evidence="1">
    <location>
        <begin position="105"/>
        <end position="125"/>
    </location>
</feature>
<evidence type="ECO:0000313" key="3">
    <source>
        <dbReference type="EMBL" id="RUP42926.1"/>
    </source>
</evidence>
<keyword evidence="4" id="KW-1185">Reference proteome</keyword>
<feature type="domain" description="R3H-associated N-terminal" evidence="2">
    <location>
        <begin position="154"/>
        <end position="184"/>
    </location>
</feature>